<dbReference type="Gene3D" id="1.25.40.10">
    <property type="entry name" value="Tetratricopeptide repeat domain"/>
    <property type="match status" value="1"/>
</dbReference>
<dbReference type="RefSeq" id="WP_022944782.1">
    <property type="nucleotide sequence ID" value="NZ_DJHQ01000016.1"/>
</dbReference>
<evidence type="ECO:0000313" key="2">
    <source>
        <dbReference type="EMBL" id="TMP86839.1"/>
    </source>
</evidence>
<dbReference type="AlphaFoldDB" id="A0A5S3Z3J3"/>
<proteinExistence type="predicted"/>
<dbReference type="Proteomes" id="UP000305874">
    <property type="component" value="Unassembled WGS sequence"/>
</dbReference>
<name>A0A5S3Z3J3_9GAMM</name>
<gene>
    <name evidence="2" type="ORF">CWC05_10185</name>
</gene>
<evidence type="ECO:0000313" key="3">
    <source>
        <dbReference type="Proteomes" id="UP000305874"/>
    </source>
</evidence>
<protein>
    <submittedName>
        <fullName evidence="2">Uncharacterized protein</fullName>
    </submittedName>
</protein>
<dbReference type="EMBL" id="PNCG01000010">
    <property type="protein sequence ID" value="TMP86839.1"/>
    <property type="molecule type" value="Genomic_DNA"/>
</dbReference>
<feature type="signal peptide" evidence="1">
    <location>
        <begin position="1"/>
        <end position="21"/>
    </location>
</feature>
<dbReference type="InterPro" id="IPR011990">
    <property type="entry name" value="TPR-like_helical_dom_sf"/>
</dbReference>
<reference evidence="3" key="2">
    <citation type="submission" date="2019-06" db="EMBL/GenBank/DDBJ databases">
        <title>Co-occurence of chitin degradation, pigmentation and bioactivity in marine Pseudoalteromonas.</title>
        <authorList>
            <person name="Sonnenschein E.C."/>
            <person name="Bech P.K."/>
        </authorList>
    </citation>
    <scope>NUCLEOTIDE SEQUENCE [LARGE SCALE GENOMIC DNA]</scope>
    <source>
        <strain evidence="3">S2897</strain>
    </source>
</reference>
<sequence>MKTSFLSLIFTVALCHSPAYADEPPISVAELMSQWAHVNYELQDDDQEQAFEALMGTAKDYTHKFPQDAEGHIWAGIIYSSFAGAKGGLGALGLAKQAKQELEYAIRLDGSALQGSAYTSLGTLYAQVPGWPIGFGDDDKAKELLQKSLQINPEGIDVNYFYAQFLYDEREYKEAKTYLLKAQAAPPRLARPLADKYRQQEISTLLAKVERKLRR</sequence>
<dbReference type="STRING" id="151081.TW72_06180"/>
<organism evidence="2 3">
    <name type="scientific">Pseudoalteromonas ruthenica</name>
    <dbReference type="NCBI Taxonomy" id="151081"/>
    <lineage>
        <taxon>Bacteria</taxon>
        <taxon>Pseudomonadati</taxon>
        <taxon>Pseudomonadota</taxon>
        <taxon>Gammaproteobacteria</taxon>
        <taxon>Alteromonadales</taxon>
        <taxon>Pseudoalteromonadaceae</taxon>
        <taxon>Pseudoalteromonas</taxon>
    </lineage>
</organism>
<keyword evidence="1" id="KW-0732">Signal</keyword>
<feature type="chain" id="PRO_5024358643" evidence="1">
    <location>
        <begin position="22"/>
        <end position="215"/>
    </location>
</feature>
<reference evidence="2 3" key="1">
    <citation type="submission" date="2017-12" db="EMBL/GenBank/DDBJ databases">
        <authorList>
            <person name="Paulsen S."/>
            <person name="Gram L.K."/>
        </authorList>
    </citation>
    <scope>NUCLEOTIDE SEQUENCE [LARGE SCALE GENOMIC DNA]</scope>
    <source>
        <strain evidence="2 3">S2897</strain>
    </source>
</reference>
<evidence type="ECO:0000256" key="1">
    <source>
        <dbReference type="SAM" id="SignalP"/>
    </source>
</evidence>
<dbReference type="Pfam" id="PF14559">
    <property type="entry name" value="TPR_19"/>
    <property type="match status" value="1"/>
</dbReference>
<accession>A0A5S3Z3J3</accession>
<dbReference type="SUPFAM" id="SSF48452">
    <property type="entry name" value="TPR-like"/>
    <property type="match status" value="1"/>
</dbReference>
<comment type="caution">
    <text evidence="2">The sequence shown here is derived from an EMBL/GenBank/DDBJ whole genome shotgun (WGS) entry which is preliminary data.</text>
</comment>